<dbReference type="AlphaFoldDB" id="A0AAV7JLL6"/>
<comment type="subcellular location">
    <subcellularLocation>
        <location evidence="1">Membrane</location>
        <topology evidence="1">Multi-pass membrane protein</topology>
    </subcellularLocation>
</comment>
<gene>
    <name evidence="11" type="ORF">LOD99_6412</name>
</gene>
<feature type="transmembrane region" description="Helical" evidence="9">
    <location>
        <begin position="231"/>
        <end position="250"/>
    </location>
</feature>
<evidence type="ECO:0000256" key="4">
    <source>
        <dbReference type="ARBA" id="ARBA00022692"/>
    </source>
</evidence>
<comment type="caution">
    <text evidence="11">The sequence shown here is derived from an EMBL/GenBank/DDBJ whole genome shotgun (WGS) entry which is preliminary data.</text>
</comment>
<evidence type="ECO:0000256" key="2">
    <source>
        <dbReference type="ARBA" id="ARBA00009726"/>
    </source>
</evidence>
<dbReference type="Pfam" id="PF00664">
    <property type="entry name" value="ABC_membrane"/>
    <property type="match status" value="1"/>
</dbReference>
<keyword evidence="3" id="KW-0813">Transport</keyword>
<evidence type="ECO:0000256" key="5">
    <source>
        <dbReference type="ARBA" id="ARBA00022741"/>
    </source>
</evidence>
<dbReference type="PANTHER" id="PTHR24223:SF456">
    <property type="entry name" value="MULTIDRUG RESISTANCE-ASSOCIATED PROTEIN LETHAL(2)03659"/>
    <property type="match status" value="1"/>
</dbReference>
<keyword evidence="6" id="KW-0067">ATP-binding</keyword>
<keyword evidence="12" id="KW-1185">Reference proteome</keyword>
<keyword evidence="8 9" id="KW-0472">Membrane</keyword>
<feature type="transmembrane region" description="Helical" evidence="9">
    <location>
        <begin position="207"/>
        <end position="224"/>
    </location>
</feature>
<dbReference type="SUPFAM" id="SSF90123">
    <property type="entry name" value="ABC transporter transmembrane region"/>
    <property type="match status" value="1"/>
</dbReference>
<dbReference type="GO" id="GO:0140359">
    <property type="term" value="F:ABC-type transporter activity"/>
    <property type="evidence" value="ECO:0007669"/>
    <property type="project" value="InterPro"/>
</dbReference>
<evidence type="ECO:0000256" key="8">
    <source>
        <dbReference type="ARBA" id="ARBA00023136"/>
    </source>
</evidence>
<accession>A0AAV7JLL6</accession>
<protein>
    <submittedName>
        <fullName evidence="11">Multidrug resistance-associated protein 4-like</fullName>
    </submittedName>
</protein>
<keyword evidence="4 9" id="KW-0812">Transmembrane</keyword>
<evidence type="ECO:0000256" key="3">
    <source>
        <dbReference type="ARBA" id="ARBA00022448"/>
    </source>
</evidence>
<sequence>MILNPRKSDFRGNLISQFYFSWLDKLLLRGFRKTLTQIDLFPCPKEQCSKRLFERFDKHWQTELKKNNPDIKKSLAKTLYSLFLIGGFFFLIENLLLFTLGIFVGNFSSLCTGENATNQIDNNWRSSLGYALGITIVSIIITMTHSMAFYFVYCVGMQMRAICIIAIFKKILRIQQSVLHKVSVGHIINLVSNDVFKFDYGIRYTNAFWLCPIVILISTIIILVNIRSIGLLGIGYIILHTPIQVVLGFIF</sequence>
<dbReference type="GO" id="GO:0016020">
    <property type="term" value="C:membrane"/>
    <property type="evidence" value="ECO:0007669"/>
    <property type="project" value="UniProtKB-SubCell"/>
</dbReference>
<evidence type="ECO:0000256" key="9">
    <source>
        <dbReference type="SAM" id="Phobius"/>
    </source>
</evidence>
<comment type="similarity">
    <text evidence="2">Belongs to the ABC transporter superfamily. ABCC family. Conjugate transporter (TC 3.A.1.208) subfamily.</text>
</comment>
<dbReference type="PROSITE" id="PS50929">
    <property type="entry name" value="ABC_TM1F"/>
    <property type="match status" value="1"/>
</dbReference>
<keyword evidence="7 9" id="KW-1133">Transmembrane helix</keyword>
<keyword evidence="5" id="KW-0547">Nucleotide-binding</keyword>
<evidence type="ECO:0000313" key="11">
    <source>
        <dbReference type="EMBL" id="KAI6649862.1"/>
    </source>
</evidence>
<evidence type="ECO:0000256" key="1">
    <source>
        <dbReference type="ARBA" id="ARBA00004141"/>
    </source>
</evidence>
<dbReference type="PANTHER" id="PTHR24223">
    <property type="entry name" value="ATP-BINDING CASSETTE SUB-FAMILY C"/>
    <property type="match status" value="1"/>
</dbReference>
<evidence type="ECO:0000313" key="12">
    <source>
        <dbReference type="Proteomes" id="UP001165289"/>
    </source>
</evidence>
<dbReference type="Proteomes" id="UP001165289">
    <property type="component" value="Unassembled WGS sequence"/>
</dbReference>
<name>A0AAV7JLL6_9METZ</name>
<evidence type="ECO:0000259" key="10">
    <source>
        <dbReference type="PROSITE" id="PS50929"/>
    </source>
</evidence>
<dbReference type="InterPro" id="IPR011527">
    <property type="entry name" value="ABC1_TM_dom"/>
</dbReference>
<reference evidence="11 12" key="1">
    <citation type="journal article" date="2023" name="BMC Biol.">
        <title>The compact genome of the sponge Oopsacas minuta (Hexactinellida) is lacking key metazoan core genes.</title>
        <authorList>
            <person name="Santini S."/>
            <person name="Schenkelaars Q."/>
            <person name="Jourda C."/>
            <person name="Duchesne M."/>
            <person name="Belahbib H."/>
            <person name="Rocher C."/>
            <person name="Selva M."/>
            <person name="Riesgo A."/>
            <person name="Vervoort M."/>
            <person name="Leys S.P."/>
            <person name="Kodjabachian L."/>
            <person name="Le Bivic A."/>
            <person name="Borchiellini C."/>
            <person name="Claverie J.M."/>
            <person name="Renard E."/>
        </authorList>
    </citation>
    <scope>NUCLEOTIDE SEQUENCE [LARGE SCALE GENOMIC DNA]</scope>
    <source>
        <strain evidence="11">SPO-2</strain>
    </source>
</reference>
<dbReference type="GO" id="GO:0005524">
    <property type="term" value="F:ATP binding"/>
    <property type="evidence" value="ECO:0007669"/>
    <property type="project" value="UniProtKB-KW"/>
</dbReference>
<dbReference type="Gene3D" id="1.20.1560.10">
    <property type="entry name" value="ABC transporter type 1, transmembrane domain"/>
    <property type="match status" value="1"/>
</dbReference>
<feature type="domain" description="ABC transmembrane type-1" evidence="10">
    <location>
        <begin position="84"/>
        <end position="251"/>
    </location>
</feature>
<dbReference type="EMBL" id="JAKMXF010000317">
    <property type="protein sequence ID" value="KAI6649862.1"/>
    <property type="molecule type" value="Genomic_DNA"/>
</dbReference>
<proteinExistence type="inferred from homology"/>
<dbReference type="InterPro" id="IPR050173">
    <property type="entry name" value="ABC_transporter_C-like"/>
</dbReference>
<feature type="transmembrane region" description="Helical" evidence="9">
    <location>
        <begin position="79"/>
        <end position="104"/>
    </location>
</feature>
<organism evidence="11 12">
    <name type="scientific">Oopsacas minuta</name>
    <dbReference type="NCBI Taxonomy" id="111878"/>
    <lineage>
        <taxon>Eukaryota</taxon>
        <taxon>Metazoa</taxon>
        <taxon>Porifera</taxon>
        <taxon>Hexactinellida</taxon>
        <taxon>Hexasterophora</taxon>
        <taxon>Lyssacinosida</taxon>
        <taxon>Leucopsacidae</taxon>
        <taxon>Oopsacas</taxon>
    </lineage>
</organism>
<evidence type="ECO:0000256" key="6">
    <source>
        <dbReference type="ARBA" id="ARBA00022840"/>
    </source>
</evidence>
<dbReference type="InterPro" id="IPR036640">
    <property type="entry name" value="ABC1_TM_sf"/>
</dbReference>
<evidence type="ECO:0000256" key="7">
    <source>
        <dbReference type="ARBA" id="ARBA00022989"/>
    </source>
</evidence>